<organism evidence="8 9">
    <name type="scientific">Philodulcilactobacillus myokoensis</name>
    <dbReference type="NCBI Taxonomy" id="2929573"/>
    <lineage>
        <taxon>Bacteria</taxon>
        <taxon>Bacillati</taxon>
        <taxon>Bacillota</taxon>
        <taxon>Bacilli</taxon>
        <taxon>Lactobacillales</taxon>
        <taxon>Lactobacillaceae</taxon>
        <taxon>Philodulcilactobacillus</taxon>
    </lineage>
</organism>
<evidence type="ECO:0000256" key="5">
    <source>
        <dbReference type="ARBA" id="ARBA00051722"/>
    </source>
</evidence>
<dbReference type="EMBL" id="BRPL01000002">
    <property type="protein sequence ID" value="GLB47218.1"/>
    <property type="molecule type" value="Genomic_DNA"/>
</dbReference>
<protein>
    <recommendedName>
        <fullName evidence="2">protein-tyrosine-phosphatase</fullName>
        <ecNumber evidence="2">3.1.3.48</ecNumber>
    </recommendedName>
</protein>
<dbReference type="InterPro" id="IPR050438">
    <property type="entry name" value="LMW_PTPase"/>
</dbReference>
<reference evidence="8" key="1">
    <citation type="submission" date="2022-07" db="EMBL/GenBank/DDBJ databases">
        <authorList>
            <person name="Kouya T."/>
            <person name="Ishiyama Y."/>
        </authorList>
    </citation>
    <scope>NUCLEOTIDE SEQUENCE</scope>
    <source>
        <strain evidence="8">WR16-4</strain>
    </source>
</reference>
<keyword evidence="9" id="KW-1185">Reference proteome</keyword>
<dbReference type="AlphaFoldDB" id="A0A9W6B2J0"/>
<evidence type="ECO:0000313" key="9">
    <source>
        <dbReference type="Proteomes" id="UP001144204"/>
    </source>
</evidence>
<dbReference type="InterPro" id="IPR023485">
    <property type="entry name" value="Ptyr_pPase"/>
</dbReference>
<comment type="caution">
    <text evidence="8">The sequence shown here is derived from an EMBL/GenBank/DDBJ whole genome shotgun (WGS) entry which is preliminary data.</text>
</comment>
<dbReference type="InterPro" id="IPR036196">
    <property type="entry name" value="Ptyr_pPase_sf"/>
</dbReference>
<evidence type="ECO:0000313" key="8">
    <source>
        <dbReference type="EMBL" id="GLB47218.1"/>
    </source>
</evidence>
<comment type="similarity">
    <text evidence="1">Belongs to the low molecular weight phosphotyrosine protein phosphatase family.</text>
</comment>
<dbReference type="Pfam" id="PF01451">
    <property type="entry name" value="LMWPc"/>
    <property type="match status" value="1"/>
</dbReference>
<dbReference type="RefSeq" id="WP_286136676.1">
    <property type="nucleotide sequence ID" value="NZ_BRPL01000002.1"/>
</dbReference>
<gene>
    <name evidence="8" type="ORF">WR164_11970</name>
</gene>
<name>A0A9W6B2J0_9LACO</name>
<dbReference type="SUPFAM" id="SSF52788">
    <property type="entry name" value="Phosphotyrosine protein phosphatases I"/>
    <property type="match status" value="1"/>
</dbReference>
<dbReference type="PANTHER" id="PTHR11717:SF7">
    <property type="entry name" value="LOW MOLECULAR WEIGHT PHOSPHOTYROSINE PROTEIN PHOSPHATASE"/>
    <property type="match status" value="1"/>
</dbReference>
<evidence type="ECO:0000256" key="2">
    <source>
        <dbReference type="ARBA" id="ARBA00013064"/>
    </source>
</evidence>
<dbReference type="GO" id="GO:0004725">
    <property type="term" value="F:protein tyrosine phosphatase activity"/>
    <property type="evidence" value="ECO:0007669"/>
    <property type="project" value="UniProtKB-EC"/>
</dbReference>
<evidence type="ECO:0000256" key="6">
    <source>
        <dbReference type="PIRSR" id="PIRSR617867-1"/>
    </source>
</evidence>
<dbReference type="SMART" id="SM00226">
    <property type="entry name" value="LMWPc"/>
    <property type="match status" value="1"/>
</dbReference>
<dbReference type="Gene3D" id="3.40.50.2300">
    <property type="match status" value="1"/>
</dbReference>
<comment type="catalytic activity">
    <reaction evidence="5">
        <text>O-phospho-L-tyrosyl-[protein] + H2O = L-tyrosyl-[protein] + phosphate</text>
        <dbReference type="Rhea" id="RHEA:10684"/>
        <dbReference type="Rhea" id="RHEA-COMP:10136"/>
        <dbReference type="Rhea" id="RHEA-COMP:20101"/>
        <dbReference type="ChEBI" id="CHEBI:15377"/>
        <dbReference type="ChEBI" id="CHEBI:43474"/>
        <dbReference type="ChEBI" id="CHEBI:46858"/>
        <dbReference type="ChEBI" id="CHEBI:61978"/>
        <dbReference type="EC" id="3.1.3.48"/>
    </reaction>
</comment>
<evidence type="ECO:0000256" key="1">
    <source>
        <dbReference type="ARBA" id="ARBA00011063"/>
    </source>
</evidence>
<sequence>MKHVLFVCLGNVCRSAMAEAIFKRIVKEKHLQDRIQIKSAGTSDEEQGHYPLPEVRSVLRQHGLDPSKLHAKQITIQDINWADYIIGMDHQNILNLKRITPANQQSKIHLCLNINPKLRNQEIPDPWYTRRFAFTYDVLNQNLPLWLNYIVQN</sequence>
<evidence type="ECO:0000256" key="3">
    <source>
        <dbReference type="ARBA" id="ARBA00022801"/>
    </source>
</evidence>
<dbReference type="CDD" id="cd16343">
    <property type="entry name" value="LMWPTP"/>
    <property type="match status" value="1"/>
</dbReference>
<dbReference type="EC" id="3.1.3.48" evidence="2"/>
<feature type="active site" description="Proton donor" evidence="6">
    <location>
        <position position="125"/>
    </location>
</feature>
<dbReference type="PANTHER" id="PTHR11717">
    <property type="entry name" value="LOW MOLECULAR WEIGHT PROTEIN TYROSINE PHOSPHATASE"/>
    <property type="match status" value="1"/>
</dbReference>
<accession>A0A9W6B2J0</accession>
<feature type="domain" description="Phosphotyrosine protein phosphatase I" evidence="7">
    <location>
        <begin position="2"/>
        <end position="149"/>
    </location>
</feature>
<keyword evidence="4" id="KW-0904">Protein phosphatase</keyword>
<reference evidence="8" key="2">
    <citation type="journal article" date="2023" name="PLoS ONE">
        <title>Philodulcilactobacillus myokoensis gen. nov., sp. nov., a fructophilic, acidophilic, and agar-phobic lactic acid bacterium isolated from fermented vegetable extracts.</title>
        <authorList>
            <person name="Kouya T."/>
            <person name="Ishiyama Y."/>
            <person name="Ohashi S."/>
            <person name="Kumakubo R."/>
            <person name="Yamazaki T."/>
            <person name="Otaki T."/>
        </authorList>
    </citation>
    <scope>NUCLEOTIDE SEQUENCE</scope>
    <source>
        <strain evidence="8">WR16-4</strain>
    </source>
</reference>
<dbReference type="PRINTS" id="PR00719">
    <property type="entry name" value="LMWPTPASE"/>
</dbReference>
<evidence type="ECO:0000259" key="7">
    <source>
        <dbReference type="SMART" id="SM00226"/>
    </source>
</evidence>
<evidence type="ECO:0000256" key="4">
    <source>
        <dbReference type="ARBA" id="ARBA00022912"/>
    </source>
</evidence>
<feature type="active site" evidence="6">
    <location>
        <position position="14"/>
    </location>
</feature>
<dbReference type="InterPro" id="IPR017867">
    <property type="entry name" value="Tyr_phospatase_low_mol_wt"/>
</dbReference>
<feature type="active site" description="Nucleophile" evidence="6">
    <location>
        <position position="8"/>
    </location>
</feature>
<proteinExistence type="inferred from homology"/>
<keyword evidence="3" id="KW-0378">Hydrolase</keyword>
<dbReference type="Proteomes" id="UP001144204">
    <property type="component" value="Unassembled WGS sequence"/>
</dbReference>